<evidence type="ECO:0000256" key="12">
    <source>
        <dbReference type="ARBA" id="ARBA00022859"/>
    </source>
</evidence>
<dbReference type="InterPro" id="IPR041204">
    <property type="entry name" value="RIG-I-like_C"/>
</dbReference>
<protein>
    <recommendedName>
        <fullName evidence="3">RNA helicase</fullName>
        <ecNumber evidence="3">3.6.4.13</ecNumber>
    </recommendedName>
</protein>
<dbReference type="GO" id="GO:0003677">
    <property type="term" value="F:DNA binding"/>
    <property type="evidence" value="ECO:0007669"/>
    <property type="project" value="InterPro"/>
</dbReference>
<dbReference type="GO" id="GO:0046872">
    <property type="term" value="F:metal ion binding"/>
    <property type="evidence" value="ECO:0007669"/>
    <property type="project" value="UniProtKB-KW"/>
</dbReference>
<dbReference type="Gene3D" id="3.40.50.300">
    <property type="entry name" value="P-loop containing nucleotide triphosphate hydrolases"/>
    <property type="match status" value="2"/>
</dbReference>
<dbReference type="SUPFAM" id="SSF52540">
    <property type="entry name" value="P-loop containing nucleoside triphosphate hydrolases"/>
    <property type="match status" value="2"/>
</dbReference>
<keyword evidence="10" id="KW-0862">Zinc</keyword>
<keyword evidence="13" id="KW-0694">RNA-binding</keyword>
<dbReference type="Gene3D" id="2.170.150.30">
    <property type="entry name" value="RIG-I-like receptor, C-terminal regulatory domain"/>
    <property type="match status" value="1"/>
</dbReference>
<evidence type="ECO:0000256" key="16">
    <source>
        <dbReference type="SAM" id="MobiDB-lite"/>
    </source>
</evidence>
<dbReference type="InterPro" id="IPR021673">
    <property type="entry name" value="RLR_CTR"/>
</dbReference>
<dbReference type="GO" id="GO:0005524">
    <property type="term" value="F:ATP binding"/>
    <property type="evidence" value="ECO:0007669"/>
    <property type="project" value="UniProtKB-KW"/>
</dbReference>
<evidence type="ECO:0000256" key="1">
    <source>
        <dbReference type="ARBA" id="ARBA00004496"/>
    </source>
</evidence>
<dbReference type="PROSITE" id="PS50017">
    <property type="entry name" value="DEATH_DOMAIN"/>
    <property type="match status" value="1"/>
</dbReference>
<dbReference type="AlphaFoldDB" id="A0A8B6D7H2"/>
<gene>
    <name evidence="21" type="ORF">MGAL_10B027000</name>
</gene>
<evidence type="ECO:0000256" key="10">
    <source>
        <dbReference type="ARBA" id="ARBA00022833"/>
    </source>
</evidence>
<reference evidence="21" key="1">
    <citation type="submission" date="2018-11" db="EMBL/GenBank/DDBJ databases">
        <authorList>
            <person name="Alioto T."/>
            <person name="Alioto T."/>
        </authorList>
    </citation>
    <scope>NUCLEOTIDE SEQUENCE</scope>
</reference>
<proteinExistence type="inferred from homology"/>
<keyword evidence="12" id="KW-0391">Immunity</keyword>
<evidence type="ECO:0000256" key="15">
    <source>
        <dbReference type="ARBA" id="ARBA00049390"/>
    </source>
</evidence>
<dbReference type="SMART" id="SM00487">
    <property type="entry name" value="DEXDc"/>
    <property type="match status" value="1"/>
</dbReference>
<evidence type="ECO:0000256" key="9">
    <source>
        <dbReference type="ARBA" id="ARBA00022806"/>
    </source>
</evidence>
<sequence length="1059" mass="121697">MAARYPLFDILNVEFITTVAQNIGKDWKSFFIELGFEDVDLYHFEYDNKGLLNIVLAVLHVWKENPLIVDERRNSQCIKEIFDLIIDILRRHGCNNIADDLPSKFPGSDINQIIGHLSRYLINEQRSLVLRSLGISHEKILSAPKQGQSLKEETTTILNNWYKDQTCKYWKCQELFTVFRNRGELSSIKNITDKFIISEYEGNEGHQRSLETYRSSSLNISDETHGSRVKANVQVNTAFSSPFKHKDNSRNLLVEESLDVQDSGSERKKSKHGDDIDDTNIEVNSLLTVSTEQKVNPKRCADETIDVQDSASDNKKSKHVEDSDNKLDDQDSATDKKNSKHDDDTKKEEPTPKTYGGLRKYQEELAKNALLGKNTIICAVTNAGKTIVAFHIIDEHIKRNPNAKVVFLARTNPLLDQQYKKACDILKRLQRDNDIKKFLVGQESTDESTRQQFDNGRLFFMTPQLLMNKMKLEEKFPVPINTFSMLVLDECHHVHGKTPYNDIMATYRKAQNDAQDMKLPQIVGLTASPGTNKAKDETSAKEHLMKVMTNMDAIHLSTVRKHKENLEEYTTEAEQVVLQMKVRKRNPIQDKLESSISHVERQFQLEKVQTFLAVSMQVIHDVKQSLLNIPIQKLEQTYIQWITETRLKVENVLNKDEYVPRLMLTYLRHLEIYAECLEMNSLLDTQAVVDLITSRSSEESIQSQNANTIEERDILKYLEDVRKFMCSLDPEQVECNPDVQEIIHWLQREYEKQGDNSRFFIFVKTRATARALAKRLEHLKNLNCQYFTGSQVGIEDGGLTKHKQLEVLNKFKSGVHKCLVATAVASEGIDIPECNMMIRYRFTANEITSCQMRGRIRTAGGKEVIIGSEKENLRETINVERMVLMKRAVDAVIAMNEHEIREKIDKGKQLLFQSEEVERKKALESSKNKVVEQFKVTCRKCSKDIVKGQNLRILKGSLHVVFDNSIFGRIKREPIKHIVTEDIKLTDKVIGDCGHEWGHLNVYNECELVVLAQKSIKVFNVAKQVSVNVKKWKDVPYKIDTVDDDDILAFKASQLPTAE</sequence>
<feature type="domain" description="Helicase C-terminal" evidence="19">
    <location>
        <begin position="738"/>
        <end position="901"/>
    </location>
</feature>
<evidence type="ECO:0000256" key="6">
    <source>
        <dbReference type="ARBA" id="ARBA00022723"/>
    </source>
</evidence>
<dbReference type="GO" id="GO:0003724">
    <property type="term" value="F:RNA helicase activity"/>
    <property type="evidence" value="ECO:0007669"/>
    <property type="project" value="UniProtKB-EC"/>
</dbReference>
<evidence type="ECO:0000256" key="14">
    <source>
        <dbReference type="ARBA" id="ARBA00023118"/>
    </source>
</evidence>
<name>A0A8B6D7H2_MYTGA</name>
<comment type="caution">
    <text evidence="21">The sequence shown here is derived from an EMBL/GenBank/DDBJ whole genome shotgun (WGS) entry which is preliminary data.</text>
</comment>
<feature type="region of interest" description="Disordered" evidence="16">
    <location>
        <begin position="256"/>
        <end position="278"/>
    </location>
</feature>
<dbReference type="InterPro" id="IPR000488">
    <property type="entry name" value="Death_dom"/>
</dbReference>
<dbReference type="SMART" id="SM00490">
    <property type="entry name" value="HELICc"/>
    <property type="match status" value="1"/>
</dbReference>
<dbReference type="Pfam" id="PF00271">
    <property type="entry name" value="Helicase_C"/>
    <property type="match status" value="1"/>
</dbReference>
<comment type="subcellular location">
    <subcellularLocation>
        <location evidence="1">Cytoplasm</location>
    </subcellularLocation>
</comment>
<dbReference type="GO" id="GO:0051607">
    <property type="term" value="P:defense response to virus"/>
    <property type="evidence" value="ECO:0007669"/>
    <property type="project" value="UniProtKB-KW"/>
</dbReference>
<evidence type="ECO:0000256" key="8">
    <source>
        <dbReference type="ARBA" id="ARBA00022801"/>
    </source>
</evidence>
<dbReference type="InterPro" id="IPR027417">
    <property type="entry name" value="P-loop_NTPase"/>
</dbReference>
<accession>A0A8B6D7H2</accession>
<dbReference type="Pfam" id="PF04851">
    <property type="entry name" value="ResIII"/>
    <property type="match status" value="1"/>
</dbReference>
<feature type="domain" description="Death" evidence="17">
    <location>
        <begin position="12"/>
        <end position="105"/>
    </location>
</feature>
<keyword evidence="7" id="KW-0547">Nucleotide-binding</keyword>
<keyword evidence="4" id="KW-0963">Cytoplasm</keyword>
<evidence type="ECO:0000256" key="7">
    <source>
        <dbReference type="ARBA" id="ARBA00022741"/>
    </source>
</evidence>
<dbReference type="Pfam" id="PF11648">
    <property type="entry name" value="RIG-I_C-RD"/>
    <property type="match status" value="1"/>
</dbReference>
<dbReference type="InterPro" id="IPR006935">
    <property type="entry name" value="Helicase/UvrB_N"/>
</dbReference>
<dbReference type="InterPro" id="IPR014001">
    <property type="entry name" value="Helicase_ATP-bd"/>
</dbReference>
<dbReference type="InterPro" id="IPR051363">
    <property type="entry name" value="RLR_Helicase"/>
</dbReference>
<feature type="domain" description="RLR CTR" evidence="20">
    <location>
        <begin position="918"/>
        <end position="1049"/>
    </location>
</feature>
<evidence type="ECO:0000259" key="19">
    <source>
        <dbReference type="PROSITE" id="PS51194"/>
    </source>
</evidence>
<organism evidence="21 22">
    <name type="scientific">Mytilus galloprovincialis</name>
    <name type="common">Mediterranean mussel</name>
    <dbReference type="NCBI Taxonomy" id="29158"/>
    <lineage>
        <taxon>Eukaryota</taxon>
        <taxon>Metazoa</taxon>
        <taxon>Spiralia</taxon>
        <taxon>Lophotrochozoa</taxon>
        <taxon>Mollusca</taxon>
        <taxon>Bivalvia</taxon>
        <taxon>Autobranchia</taxon>
        <taxon>Pteriomorphia</taxon>
        <taxon>Mytilida</taxon>
        <taxon>Mytiloidea</taxon>
        <taxon>Mytilidae</taxon>
        <taxon>Mytilinae</taxon>
        <taxon>Mytilus</taxon>
    </lineage>
</organism>
<dbReference type="Gene3D" id="1.20.1320.30">
    <property type="match status" value="1"/>
</dbReference>
<evidence type="ECO:0000313" key="21">
    <source>
        <dbReference type="EMBL" id="VDI14637.1"/>
    </source>
</evidence>
<feature type="region of interest" description="Disordered" evidence="16">
    <location>
        <begin position="291"/>
        <end position="359"/>
    </location>
</feature>
<dbReference type="PANTHER" id="PTHR14074">
    <property type="entry name" value="HELICASE WITH DEATH DOMAIN-RELATED"/>
    <property type="match status" value="1"/>
</dbReference>
<comment type="catalytic activity">
    <reaction evidence="15">
        <text>ATP + H2O = ADP + phosphate + H(+)</text>
        <dbReference type="Rhea" id="RHEA:13065"/>
        <dbReference type="ChEBI" id="CHEBI:15377"/>
        <dbReference type="ChEBI" id="CHEBI:15378"/>
        <dbReference type="ChEBI" id="CHEBI:30616"/>
        <dbReference type="ChEBI" id="CHEBI:43474"/>
        <dbReference type="ChEBI" id="CHEBI:456216"/>
        <dbReference type="EC" id="3.6.4.13"/>
    </reaction>
    <physiologicalReaction direction="left-to-right" evidence="15">
        <dbReference type="Rhea" id="RHEA:13066"/>
    </physiologicalReaction>
</comment>
<dbReference type="Gene3D" id="1.10.533.10">
    <property type="entry name" value="Death Domain, Fas"/>
    <property type="match status" value="1"/>
</dbReference>
<keyword evidence="22" id="KW-1185">Reference proteome</keyword>
<dbReference type="CDD" id="cd01670">
    <property type="entry name" value="Death"/>
    <property type="match status" value="1"/>
</dbReference>
<dbReference type="OrthoDB" id="416741at2759"/>
<dbReference type="PROSITE" id="PS51192">
    <property type="entry name" value="HELICASE_ATP_BIND_1"/>
    <property type="match status" value="1"/>
</dbReference>
<evidence type="ECO:0000256" key="5">
    <source>
        <dbReference type="ARBA" id="ARBA00022588"/>
    </source>
</evidence>
<keyword evidence="8 21" id="KW-0378">Hydrolase</keyword>
<dbReference type="InterPro" id="IPR011029">
    <property type="entry name" value="DEATH-like_dom_sf"/>
</dbReference>
<evidence type="ECO:0000256" key="4">
    <source>
        <dbReference type="ARBA" id="ARBA00022490"/>
    </source>
</evidence>
<dbReference type="PROSITE" id="PS51789">
    <property type="entry name" value="RLR_CTR"/>
    <property type="match status" value="1"/>
</dbReference>
<dbReference type="GO" id="GO:0016787">
    <property type="term" value="F:hydrolase activity"/>
    <property type="evidence" value="ECO:0007669"/>
    <property type="project" value="UniProtKB-KW"/>
</dbReference>
<dbReference type="SUPFAM" id="SSF47986">
    <property type="entry name" value="DEATH domain"/>
    <property type="match status" value="1"/>
</dbReference>
<dbReference type="PROSITE" id="PS51194">
    <property type="entry name" value="HELICASE_CTER"/>
    <property type="match status" value="1"/>
</dbReference>
<dbReference type="Proteomes" id="UP000596742">
    <property type="component" value="Unassembled WGS sequence"/>
</dbReference>
<dbReference type="GO" id="GO:0045087">
    <property type="term" value="P:innate immune response"/>
    <property type="evidence" value="ECO:0007669"/>
    <property type="project" value="UniProtKB-KW"/>
</dbReference>
<dbReference type="InterPro" id="IPR038557">
    <property type="entry name" value="RLR_C_sf"/>
</dbReference>
<keyword evidence="5" id="KW-0399">Innate immunity</keyword>
<dbReference type="Pfam" id="PF18119">
    <property type="entry name" value="RIG-I_C"/>
    <property type="match status" value="1"/>
</dbReference>
<evidence type="ECO:0000259" key="17">
    <source>
        <dbReference type="PROSITE" id="PS50017"/>
    </source>
</evidence>
<dbReference type="PANTHER" id="PTHR14074:SF16">
    <property type="entry name" value="ANTIVIRAL INNATE IMMUNE RESPONSE RECEPTOR RIG-I"/>
    <property type="match status" value="1"/>
</dbReference>
<dbReference type="GO" id="GO:0003723">
    <property type="term" value="F:RNA binding"/>
    <property type="evidence" value="ECO:0007669"/>
    <property type="project" value="UniProtKB-KW"/>
</dbReference>
<dbReference type="GO" id="GO:0005737">
    <property type="term" value="C:cytoplasm"/>
    <property type="evidence" value="ECO:0007669"/>
    <property type="project" value="UniProtKB-SubCell"/>
</dbReference>
<dbReference type="GO" id="GO:0007165">
    <property type="term" value="P:signal transduction"/>
    <property type="evidence" value="ECO:0007669"/>
    <property type="project" value="InterPro"/>
</dbReference>
<comment type="similarity">
    <text evidence="2">Belongs to the helicase family. RLR subfamily.</text>
</comment>
<evidence type="ECO:0000256" key="3">
    <source>
        <dbReference type="ARBA" id="ARBA00012552"/>
    </source>
</evidence>
<feature type="domain" description="Helicase ATP-binding" evidence="18">
    <location>
        <begin position="366"/>
        <end position="547"/>
    </location>
</feature>
<dbReference type="EMBL" id="UYJE01002888">
    <property type="protein sequence ID" value="VDI14637.1"/>
    <property type="molecule type" value="Genomic_DNA"/>
</dbReference>
<evidence type="ECO:0000313" key="22">
    <source>
        <dbReference type="Proteomes" id="UP000596742"/>
    </source>
</evidence>
<dbReference type="InterPro" id="IPR001650">
    <property type="entry name" value="Helicase_C-like"/>
</dbReference>
<evidence type="ECO:0000256" key="13">
    <source>
        <dbReference type="ARBA" id="ARBA00022884"/>
    </source>
</evidence>
<evidence type="ECO:0000256" key="11">
    <source>
        <dbReference type="ARBA" id="ARBA00022840"/>
    </source>
</evidence>
<keyword evidence="11" id="KW-0067">ATP-binding</keyword>
<keyword evidence="9 21" id="KW-0347">Helicase</keyword>
<keyword evidence="6" id="KW-0479">Metal-binding</keyword>
<feature type="compositionally biased region" description="Basic and acidic residues" evidence="16">
    <location>
        <begin position="312"/>
        <end position="351"/>
    </location>
</feature>
<dbReference type="EC" id="3.6.4.13" evidence="3"/>
<keyword evidence="14" id="KW-0051">Antiviral defense</keyword>
<evidence type="ECO:0000256" key="2">
    <source>
        <dbReference type="ARBA" id="ARBA00006866"/>
    </source>
</evidence>
<evidence type="ECO:0000259" key="20">
    <source>
        <dbReference type="PROSITE" id="PS51789"/>
    </source>
</evidence>
<evidence type="ECO:0000259" key="18">
    <source>
        <dbReference type="PROSITE" id="PS51192"/>
    </source>
</evidence>